<dbReference type="InterPro" id="IPR050624">
    <property type="entry name" value="HTH-type_Tx_Regulator"/>
</dbReference>
<keyword evidence="5" id="KW-1185">Reference proteome</keyword>
<dbReference type="SUPFAM" id="SSF46689">
    <property type="entry name" value="Homeodomain-like"/>
    <property type="match status" value="1"/>
</dbReference>
<dbReference type="Pfam" id="PF00440">
    <property type="entry name" value="TetR_N"/>
    <property type="match status" value="1"/>
</dbReference>
<feature type="DNA-binding region" description="H-T-H motif" evidence="2">
    <location>
        <begin position="36"/>
        <end position="55"/>
    </location>
</feature>
<keyword evidence="1 2" id="KW-0238">DNA-binding</keyword>
<dbReference type="InterPro" id="IPR009057">
    <property type="entry name" value="Homeodomain-like_sf"/>
</dbReference>
<dbReference type="InterPro" id="IPR036271">
    <property type="entry name" value="Tet_transcr_reg_TetR-rel_C_sf"/>
</dbReference>
<comment type="caution">
    <text evidence="4">The sequence shown here is derived from an EMBL/GenBank/DDBJ whole genome shotgun (WGS) entry which is preliminary data.</text>
</comment>
<dbReference type="PANTHER" id="PTHR43479:SF11">
    <property type="entry name" value="ACREF_ENVCD OPERON REPRESSOR-RELATED"/>
    <property type="match status" value="1"/>
</dbReference>
<evidence type="ECO:0000313" key="4">
    <source>
        <dbReference type="EMBL" id="OLN27131.1"/>
    </source>
</evidence>
<dbReference type="PANTHER" id="PTHR43479">
    <property type="entry name" value="ACREF/ENVCD OPERON REPRESSOR-RELATED"/>
    <property type="match status" value="1"/>
</dbReference>
<proteinExistence type="predicted"/>
<dbReference type="Gene3D" id="1.10.357.10">
    <property type="entry name" value="Tetracycline Repressor, domain 2"/>
    <property type="match status" value="1"/>
</dbReference>
<dbReference type="PRINTS" id="PR00455">
    <property type="entry name" value="HTHTETR"/>
</dbReference>
<feature type="domain" description="HTH tetR-type" evidence="3">
    <location>
        <begin position="13"/>
        <end position="73"/>
    </location>
</feature>
<reference evidence="4 5" key="1">
    <citation type="submission" date="2016-09" db="EMBL/GenBank/DDBJ databases">
        <title>Complete genome of Desulfosporosinus sp. OL.</title>
        <authorList>
            <person name="Mardanov A."/>
            <person name="Beletsky A."/>
            <person name="Panova A."/>
            <person name="Karnachuk O."/>
            <person name="Ravin N."/>
        </authorList>
    </citation>
    <scope>NUCLEOTIDE SEQUENCE [LARGE SCALE GENOMIC DNA]</scope>
    <source>
        <strain evidence="4 5">OL</strain>
    </source>
</reference>
<accession>A0A1Q8QIH2</accession>
<evidence type="ECO:0000256" key="1">
    <source>
        <dbReference type="ARBA" id="ARBA00023125"/>
    </source>
</evidence>
<sequence>MSKEDTEVQGQLISTRQSILDAASKLIAQKGVKDTSLADISKEVGISKGTLYYYYSTKNDIIYDIADIHLKQITDELLSWINNIEQNVEPEDILKVVFERISTAETRGKLHLYLISDAVTSNEPLKQRFREKYKEWRIALEDGLRKVLKNRTADYRVLSYIILAALDGFTIQWRLGEEEIPIDGIANLLSKIK</sequence>
<evidence type="ECO:0000313" key="5">
    <source>
        <dbReference type="Proteomes" id="UP000186102"/>
    </source>
</evidence>
<dbReference type="SUPFAM" id="SSF48498">
    <property type="entry name" value="Tetracyclin repressor-like, C-terminal domain"/>
    <property type="match status" value="1"/>
</dbReference>
<dbReference type="AlphaFoldDB" id="A0A1Q8QIH2"/>
<dbReference type="PROSITE" id="PS50977">
    <property type="entry name" value="HTH_TETR_2"/>
    <property type="match status" value="1"/>
</dbReference>
<evidence type="ECO:0000256" key="2">
    <source>
        <dbReference type="PROSITE-ProRule" id="PRU00335"/>
    </source>
</evidence>
<dbReference type="EMBL" id="MLBF01000063">
    <property type="protein sequence ID" value="OLN27131.1"/>
    <property type="molecule type" value="Genomic_DNA"/>
</dbReference>
<protein>
    <submittedName>
        <fullName evidence="4">Transcriptional regulator, TetR family</fullName>
    </submittedName>
</protein>
<dbReference type="InterPro" id="IPR001647">
    <property type="entry name" value="HTH_TetR"/>
</dbReference>
<dbReference type="RefSeq" id="WP_075367004.1">
    <property type="nucleotide sequence ID" value="NZ_MLBF01000063.1"/>
</dbReference>
<gene>
    <name evidence="4" type="ORF">DSOL_4712</name>
</gene>
<name>A0A1Q8QIH2_9FIRM</name>
<dbReference type="STRING" id="1888891.DSOL_4712"/>
<dbReference type="GO" id="GO:0003677">
    <property type="term" value="F:DNA binding"/>
    <property type="evidence" value="ECO:0007669"/>
    <property type="project" value="UniProtKB-UniRule"/>
</dbReference>
<organism evidence="4 5">
    <name type="scientific">Desulfosporosinus metallidurans</name>
    <dbReference type="NCBI Taxonomy" id="1888891"/>
    <lineage>
        <taxon>Bacteria</taxon>
        <taxon>Bacillati</taxon>
        <taxon>Bacillota</taxon>
        <taxon>Clostridia</taxon>
        <taxon>Eubacteriales</taxon>
        <taxon>Desulfitobacteriaceae</taxon>
        <taxon>Desulfosporosinus</taxon>
    </lineage>
</organism>
<evidence type="ECO:0000259" key="3">
    <source>
        <dbReference type="PROSITE" id="PS50977"/>
    </source>
</evidence>
<dbReference type="Proteomes" id="UP000186102">
    <property type="component" value="Unassembled WGS sequence"/>
</dbReference>
<dbReference type="OrthoDB" id="6430772at2"/>